<name>A0A1B1AH03_9PROT</name>
<proteinExistence type="predicted"/>
<dbReference type="KEGG" id="cbot:ATE48_07725"/>
<reference evidence="1 2" key="1">
    <citation type="submission" date="2015-11" db="EMBL/GenBank/DDBJ databases">
        <title>Whole-Genome Sequence of Candidatus Oderbacter manganicum from the National Park Lower Oder Valley, Germany.</title>
        <authorList>
            <person name="Braun B."/>
            <person name="Liere K."/>
            <person name="Szewzyk U."/>
        </authorList>
    </citation>
    <scope>NUCLEOTIDE SEQUENCE [LARGE SCALE GENOMIC DNA]</scope>
    <source>
        <strain evidence="1 2">OTSz_A_272</strain>
    </source>
</reference>
<sequence length="59" mass="6519">MDAFVARANATRMRLQLATSVDAETQATLRQLLEEQLETLRVGEAGEASKPYLVAREKA</sequence>
<evidence type="ECO:0000313" key="1">
    <source>
        <dbReference type="EMBL" id="ANP45820.1"/>
    </source>
</evidence>
<dbReference type="STRING" id="1759059.ATE48_07725"/>
<keyword evidence="2" id="KW-1185">Reference proteome</keyword>
<dbReference type="Proteomes" id="UP000092498">
    <property type="component" value="Chromosome"/>
</dbReference>
<evidence type="ECO:0000313" key="2">
    <source>
        <dbReference type="Proteomes" id="UP000092498"/>
    </source>
</evidence>
<organism evidence="1 2">
    <name type="scientific">Candidatus Viadribacter manganicus</name>
    <dbReference type="NCBI Taxonomy" id="1759059"/>
    <lineage>
        <taxon>Bacteria</taxon>
        <taxon>Pseudomonadati</taxon>
        <taxon>Pseudomonadota</taxon>
        <taxon>Alphaproteobacteria</taxon>
        <taxon>Hyphomonadales</taxon>
        <taxon>Hyphomonadaceae</taxon>
        <taxon>Candidatus Viadribacter</taxon>
    </lineage>
</organism>
<dbReference type="AlphaFoldDB" id="A0A1B1AH03"/>
<dbReference type="InParanoid" id="A0A1B1AH03"/>
<protein>
    <submittedName>
        <fullName evidence="1">Uncharacterized protein</fullName>
    </submittedName>
</protein>
<accession>A0A1B1AH03</accession>
<dbReference type="EMBL" id="CP013244">
    <property type="protein sequence ID" value="ANP45820.1"/>
    <property type="molecule type" value="Genomic_DNA"/>
</dbReference>
<gene>
    <name evidence="1" type="ORF">ATE48_07725</name>
</gene>